<protein>
    <submittedName>
        <fullName evidence="1">Uncharacterized protein</fullName>
    </submittedName>
</protein>
<organism evidence="1 2">
    <name type="scientific">Mycoplana rhizolycopersici</name>
    <dbReference type="NCBI Taxonomy" id="2746702"/>
    <lineage>
        <taxon>Bacteria</taxon>
        <taxon>Pseudomonadati</taxon>
        <taxon>Pseudomonadota</taxon>
        <taxon>Alphaproteobacteria</taxon>
        <taxon>Hyphomicrobiales</taxon>
        <taxon>Rhizobiaceae</taxon>
        <taxon>Mycoplana</taxon>
    </lineage>
</organism>
<gene>
    <name evidence="1" type="ORF">HV823_26445</name>
</gene>
<dbReference type="Proteomes" id="UP000659172">
    <property type="component" value="Unassembled WGS sequence"/>
</dbReference>
<dbReference type="EMBL" id="JABXYK010000069">
    <property type="protein sequence ID" value="NVP58751.1"/>
    <property type="molecule type" value="Genomic_DNA"/>
</dbReference>
<name>A0ABX2QMZ3_9HYPH</name>
<evidence type="ECO:0000313" key="1">
    <source>
        <dbReference type="EMBL" id="NVP58751.1"/>
    </source>
</evidence>
<sequence>VLDMAGTDKVIANALAAVAASKALRERMLARRAEARKNLEAPRPAYVLRKTGSQLRLPLQ</sequence>
<accession>A0ABX2QMZ3</accession>
<proteinExistence type="predicted"/>
<evidence type="ECO:0000313" key="2">
    <source>
        <dbReference type="Proteomes" id="UP000659172"/>
    </source>
</evidence>
<reference evidence="1 2" key="1">
    <citation type="submission" date="2020-06" db="EMBL/GenBank/DDBJ databases">
        <title>Rhizobium sp.nov. isolated from the tomato plant.</title>
        <authorList>
            <person name="Thin K.K."/>
            <person name="Zhang X."/>
            <person name="He S."/>
        </authorList>
    </citation>
    <scope>NUCLEOTIDE SEQUENCE [LARGE SCALE GENOMIC DNA]</scope>
    <source>
        <strain evidence="1 2">DBTS2</strain>
    </source>
</reference>
<comment type="caution">
    <text evidence="1">The sequence shown here is derived from an EMBL/GenBank/DDBJ whole genome shotgun (WGS) entry which is preliminary data.</text>
</comment>
<feature type="non-terminal residue" evidence="1">
    <location>
        <position position="1"/>
    </location>
</feature>
<keyword evidence="2" id="KW-1185">Reference proteome</keyword>
<dbReference type="RefSeq" id="WP_176952634.1">
    <property type="nucleotide sequence ID" value="NZ_JABXYK010000069.1"/>
</dbReference>